<dbReference type="Pfam" id="PF03861">
    <property type="entry name" value="ANTAR"/>
    <property type="match status" value="1"/>
</dbReference>
<dbReference type="CDD" id="cd00130">
    <property type="entry name" value="PAS"/>
    <property type="match status" value="1"/>
</dbReference>
<dbReference type="SMART" id="SM01012">
    <property type="entry name" value="ANTAR"/>
    <property type="match status" value="1"/>
</dbReference>
<dbReference type="PROSITE" id="PS50921">
    <property type="entry name" value="ANTAR"/>
    <property type="match status" value="1"/>
</dbReference>
<comment type="caution">
    <text evidence="2">The sequence shown here is derived from an EMBL/GenBank/DDBJ whole genome shotgun (WGS) entry which is preliminary data.</text>
</comment>
<reference evidence="3" key="1">
    <citation type="journal article" date="2019" name="Int. J. Syst. Evol. Microbiol.">
        <title>The Global Catalogue of Microorganisms (GCM) 10K type strain sequencing project: providing services to taxonomists for standard genome sequencing and annotation.</title>
        <authorList>
            <consortium name="The Broad Institute Genomics Platform"/>
            <consortium name="The Broad Institute Genome Sequencing Center for Infectious Disease"/>
            <person name="Wu L."/>
            <person name="Ma J."/>
        </authorList>
    </citation>
    <scope>NUCLEOTIDE SEQUENCE [LARGE SCALE GENOMIC DNA]</scope>
    <source>
        <strain evidence="3">KLKA75</strain>
    </source>
</reference>
<dbReference type="SUPFAM" id="SSF52172">
    <property type="entry name" value="CheY-like"/>
    <property type="match status" value="1"/>
</dbReference>
<dbReference type="InterPro" id="IPR035965">
    <property type="entry name" value="PAS-like_dom_sf"/>
</dbReference>
<dbReference type="Gene3D" id="3.30.450.20">
    <property type="entry name" value="PAS domain"/>
    <property type="match status" value="1"/>
</dbReference>
<dbReference type="InterPro" id="IPR011006">
    <property type="entry name" value="CheY-like_superfamily"/>
</dbReference>
<dbReference type="Proteomes" id="UP001595872">
    <property type="component" value="Unassembled WGS sequence"/>
</dbReference>
<feature type="domain" description="ANTAR" evidence="1">
    <location>
        <begin position="194"/>
        <end position="255"/>
    </location>
</feature>
<evidence type="ECO:0000313" key="2">
    <source>
        <dbReference type="EMBL" id="MFC4909548.1"/>
    </source>
</evidence>
<dbReference type="EMBL" id="JBHSIT010000005">
    <property type="protein sequence ID" value="MFC4909548.1"/>
    <property type="molecule type" value="Genomic_DNA"/>
</dbReference>
<keyword evidence="3" id="KW-1185">Reference proteome</keyword>
<evidence type="ECO:0000259" key="1">
    <source>
        <dbReference type="PROSITE" id="PS50921"/>
    </source>
</evidence>
<dbReference type="Gene3D" id="1.10.10.10">
    <property type="entry name" value="Winged helix-like DNA-binding domain superfamily/Winged helix DNA-binding domain"/>
    <property type="match status" value="1"/>
</dbReference>
<dbReference type="InterPro" id="IPR036388">
    <property type="entry name" value="WH-like_DNA-bd_sf"/>
</dbReference>
<dbReference type="InterPro" id="IPR005561">
    <property type="entry name" value="ANTAR"/>
</dbReference>
<dbReference type="InterPro" id="IPR000014">
    <property type="entry name" value="PAS"/>
</dbReference>
<dbReference type="SUPFAM" id="SSF55785">
    <property type="entry name" value="PYP-like sensor domain (PAS domain)"/>
    <property type="match status" value="1"/>
</dbReference>
<sequence length="261" mass="28400">MADVKPSRRATTFGGAPISSVFKERERAEAFHATDAPLLVVDTDLVIRDVNPAYLHATFRSYDELVGTPLFEAFPRNPNDPTSADAVADLTASFERVFRSGGRDHLPLQRYDIPSGDIFAGNAATTYVRKVWLPVNTALHDETGRVVGALHHARDVTPVADAVHAFGTSSAEAGGDERAWASLIMALAHETHGHQEARTTIGQLQSALNSRIIIEQAKGVIASRAGVTMDEAFARLRHYSRSHNLRIHDVAHDVVEKGLPV</sequence>
<evidence type="ECO:0000313" key="3">
    <source>
        <dbReference type="Proteomes" id="UP001595872"/>
    </source>
</evidence>
<dbReference type="RefSeq" id="WP_378257142.1">
    <property type="nucleotide sequence ID" value="NZ_JBHSIT010000005.1"/>
</dbReference>
<name>A0ABV9U1Z4_9ACTN</name>
<dbReference type="SMART" id="SM00091">
    <property type="entry name" value="PAS"/>
    <property type="match status" value="1"/>
</dbReference>
<dbReference type="Pfam" id="PF08448">
    <property type="entry name" value="PAS_4"/>
    <property type="match status" value="1"/>
</dbReference>
<organism evidence="2 3">
    <name type="scientific">Actinomadura gamaensis</name>
    <dbReference type="NCBI Taxonomy" id="1763541"/>
    <lineage>
        <taxon>Bacteria</taxon>
        <taxon>Bacillati</taxon>
        <taxon>Actinomycetota</taxon>
        <taxon>Actinomycetes</taxon>
        <taxon>Streptosporangiales</taxon>
        <taxon>Thermomonosporaceae</taxon>
        <taxon>Actinomadura</taxon>
    </lineage>
</organism>
<gene>
    <name evidence="2" type="ORF">ACFPCY_19655</name>
</gene>
<accession>A0ABV9U1Z4</accession>
<dbReference type="InterPro" id="IPR013656">
    <property type="entry name" value="PAS_4"/>
</dbReference>
<proteinExistence type="predicted"/>
<protein>
    <submittedName>
        <fullName evidence="2">ANTAR domain-containing protein</fullName>
    </submittedName>
</protein>